<dbReference type="SUPFAM" id="SSF55469">
    <property type="entry name" value="FMN-dependent nitroreductase-like"/>
    <property type="match status" value="2"/>
</dbReference>
<reference evidence="1 2" key="1">
    <citation type="submission" date="2016-08" db="EMBL/GenBank/DDBJ databases">
        <title>A Parts List for Fungal Cellulosomes Revealed by Comparative Genomics.</title>
        <authorList>
            <consortium name="DOE Joint Genome Institute"/>
            <person name="Haitjema C.H."/>
            <person name="Gilmore S.P."/>
            <person name="Henske J.K."/>
            <person name="Solomon K.V."/>
            <person name="De Groot R."/>
            <person name="Kuo A."/>
            <person name="Mondo S.J."/>
            <person name="Salamov A.A."/>
            <person name="Labutti K."/>
            <person name="Zhao Z."/>
            <person name="Chiniquy J."/>
            <person name="Barry K."/>
            <person name="Brewer H.M."/>
            <person name="Purvine S.O."/>
            <person name="Wright A.T."/>
            <person name="Boxma B."/>
            <person name="Van Alen T."/>
            <person name="Hackstein J.H."/>
            <person name="Baker S.E."/>
            <person name="Grigoriev I.V."/>
            <person name="O'Malley M.A."/>
        </authorList>
    </citation>
    <scope>NUCLEOTIDE SEQUENCE [LARGE SCALE GENOMIC DNA]</scope>
    <source>
        <strain evidence="1 2">G1</strain>
    </source>
</reference>
<accession>A0A1Y2F9L0</accession>
<evidence type="ECO:0008006" key="3">
    <source>
        <dbReference type="Google" id="ProtNLM"/>
    </source>
</evidence>
<comment type="caution">
    <text evidence="1">The sequence shown here is derived from an EMBL/GenBank/DDBJ whole genome shotgun (WGS) entry which is preliminary data.</text>
</comment>
<proteinExistence type="predicted"/>
<dbReference type="EMBL" id="MCOG01000012">
    <property type="protein sequence ID" value="ORY80579.1"/>
    <property type="molecule type" value="Genomic_DNA"/>
</dbReference>
<dbReference type="InterPro" id="IPR000415">
    <property type="entry name" value="Nitroreductase-like"/>
</dbReference>
<evidence type="ECO:0000313" key="2">
    <source>
        <dbReference type="Proteomes" id="UP000193920"/>
    </source>
</evidence>
<dbReference type="AlphaFoldDB" id="A0A1Y2F9L0"/>
<dbReference type="Gene3D" id="3.40.109.10">
    <property type="entry name" value="NADH Oxidase"/>
    <property type="match status" value="1"/>
</dbReference>
<gene>
    <name evidence="1" type="ORF">LY90DRAFT_664450</name>
</gene>
<keyword evidence="2" id="KW-1185">Reference proteome</keyword>
<dbReference type="Gene3D" id="3.40.109.30">
    <property type="entry name" value="putative nitroreductase (tm1586), domain 2"/>
    <property type="match status" value="1"/>
</dbReference>
<dbReference type="GO" id="GO:0016491">
    <property type="term" value="F:oxidoreductase activity"/>
    <property type="evidence" value="ECO:0007669"/>
    <property type="project" value="InterPro"/>
</dbReference>
<dbReference type="OrthoDB" id="10267665at2759"/>
<sequence length="297" mass="33940">MESLKFNELAEKLIQYAIRAPSGHNSQPWKFQISENEIIIVPDLTKHLDVVDTSDKELYISIGCALKNLQVAASHFGYDSDYVYKDKKIFITLNKKEDNVTADDDTLFNAINKRHTHRGKFSGEKIPEEQLQRVENKKNSSMSDNAFKDELVEWMRFNKNHIQETQNGLCYNVLGFPPTPQFLGKKIIKMFLNPSGQNKTDDAVNASTSHFCLFTVKEPTIENYIELGTLLEEYLLKVTSSGLAYSFSNQPCEVLKIYETLKAELKVNDYPGVIIRLGYGKEPSNFSPREKPDIQIL</sequence>
<organism evidence="1 2">
    <name type="scientific">Neocallimastix californiae</name>
    <dbReference type="NCBI Taxonomy" id="1754190"/>
    <lineage>
        <taxon>Eukaryota</taxon>
        <taxon>Fungi</taxon>
        <taxon>Fungi incertae sedis</taxon>
        <taxon>Chytridiomycota</taxon>
        <taxon>Chytridiomycota incertae sedis</taxon>
        <taxon>Neocallimastigomycetes</taxon>
        <taxon>Neocallimastigales</taxon>
        <taxon>Neocallimastigaceae</taxon>
        <taxon>Neocallimastix</taxon>
    </lineage>
</organism>
<name>A0A1Y2F9L0_9FUNG</name>
<evidence type="ECO:0000313" key="1">
    <source>
        <dbReference type="EMBL" id="ORY80579.1"/>
    </source>
</evidence>
<protein>
    <recommendedName>
        <fullName evidence="3">Nitroreductase</fullName>
    </recommendedName>
</protein>
<dbReference type="Proteomes" id="UP000193920">
    <property type="component" value="Unassembled WGS sequence"/>
</dbReference>